<name>A0A2T9X979_9CREN</name>
<evidence type="ECO:0000313" key="3">
    <source>
        <dbReference type="Proteomes" id="UP000245638"/>
    </source>
</evidence>
<dbReference type="InterPro" id="IPR006094">
    <property type="entry name" value="Oxid_FAD_bind_N"/>
</dbReference>
<dbReference type="EMBL" id="QEFD01000079">
    <property type="protein sequence ID" value="PVU76644.1"/>
    <property type="molecule type" value="Genomic_DNA"/>
</dbReference>
<dbReference type="PROSITE" id="PS51387">
    <property type="entry name" value="FAD_PCMH"/>
    <property type="match status" value="1"/>
</dbReference>
<reference evidence="2 3" key="1">
    <citation type="journal article" date="2015" name="Appl. Environ. Microbiol.">
        <title>Nanoarchaeota, Their Sulfolobales Host, and Nanoarchaeota Virus Distribution across Yellowstone National Park Hot Springs.</title>
        <authorList>
            <person name="Munson-McGee J.H."/>
            <person name="Field E.K."/>
            <person name="Bateson M."/>
            <person name="Rooney C."/>
            <person name="Stepanauskas R."/>
            <person name="Young M.J."/>
        </authorList>
    </citation>
    <scope>NUCLEOTIDE SEQUENCE [LARGE SCALE GENOMIC DNA]</scope>
    <source>
        <strain evidence="2">SCGC AC-742_N10</strain>
    </source>
</reference>
<dbReference type="InterPro" id="IPR016169">
    <property type="entry name" value="FAD-bd_PCMH_sub2"/>
</dbReference>
<dbReference type="GO" id="GO:0071949">
    <property type="term" value="F:FAD binding"/>
    <property type="evidence" value="ECO:0007669"/>
    <property type="project" value="InterPro"/>
</dbReference>
<feature type="domain" description="FAD-binding PCMH-type" evidence="1">
    <location>
        <begin position="38"/>
        <end position="199"/>
    </location>
</feature>
<organism evidence="2 3">
    <name type="scientific">Acidianus hospitalis</name>
    <dbReference type="NCBI Taxonomy" id="563177"/>
    <lineage>
        <taxon>Archaea</taxon>
        <taxon>Thermoproteota</taxon>
        <taxon>Thermoprotei</taxon>
        <taxon>Sulfolobales</taxon>
        <taxon>Sulfolobaceae</taxon>
        <taxon>Acidianus</taxon>
    </lineage>
</organism>
<dbReference type="PANTHER" id="PTHR11748">
    <property type="entry name" value="D-LACTATE DEHYDROGENASE"/>
    <property type="match status" value="1"/>
</dbReference>
<dbReference type="GO" id="GO:0008720">
    <property type="term" value="F:D-lactate dehydrogenase (NAD+) activity"/>
    <property type="evidence" value="ECO:0007669"/>
    <property type="project" value="TreeGrafter"/>
</dbReference>
<gene>
    <name evidence="2" type="ORF">DDW13_02545</name>
</gene>
<evidence type="ECO:0000259" key="1">
    <source>
        <dbReference type="PROSITE" id="PS51387"/>
    </source>
</evidence>
<accession>A0A2T9X979</accession>
<dbReference type="Gene3D" id="3.30.465.10">
    <property type="match status" value="1"/>
</dbReference>
<dbReference type="InterPro" id="IPR016166">
    <property type="entry name" value="FAD-bd_PCMH"/>
</dbReference>
<dbReference type="SUPFAM" id="SSF56176">
    <property type="entry name" value="FAD-binding/transporter-associated domain-like"/>
    <property type="match status" value="1"/>
</dbReference>
<sequence>MIEVEKILSQYFEVYSDKETLEKYSIDYGYLSPLLSSIRKIPKAVIKIKHEEEIRALMELINEYHFPIIVRGSGSNTLGETIPIKEGTIIVDITSFKGFERRSNYLITRPGSEFNEIGIEDLPTIPTSFYMATIGGYVAGGSLGFGSLRNGAVWDNVKEVEVYTPKGFFSLSGDDVYSVVQSAGTTGIISKIKMRTIKRQGKVKVIRRPFTSLVNAIDFSLKILDDAEFISIRNRQMAELIEPNRKWDKWNVIAGIYGEGEEASLKDLITTFAGTYFTAVNKTKVNYNSLDIPLEKLNYIEGIKAMISCELSKSRNKLFSHTYFLGYDKLPEIEGYSFNLHSYKVNDRVEADRLKKMIDFKRKVDEDDLLNPGKLVFQ</sequence>
<dbReference type="Pfam" id="PF01565">
    <property type="entry name" value="FAD_binding_4"/>
    <property type="match status" value="1"/>
</dbReference>
<evidence type="ECO:0000313" key="2">
    <source>
        <dbReference type="EMBL" id="PVU76644.1"/>
    </source>
</evidence>
<proteinExistence type="predicted"/>
<protein>
    <recommendedName>
        <fullName evidence="1">FAD-binding PCMH-type domain-containing protein</fullName>
    </recommendedName>
</protein>
<dbReference type="PANTHER" id="PTHR11748:SF118">
    <property type="entry name" value="ALKYLDIHYDROXYACETONEPHOSPHATE SYNTHASE (PRECURSOR)"/>
    <property type="match status" value="1"/>
</dbReference>
<comment type="caution">
    <text evidence="2">The sequence shown here is derived from an EMBL/GenBank/DDBJ whole genome shotgun (WGS) entry which is preliminary data.</text>
</comment>
<dbReference type="GO" id="GO:1903457">
    <property type="term" value="P:lactate catabolic process"/>
    <property type="evidence" value="ECO:0007669"/>
    <property type="project" value="TreeGrafter"/>
</dbReference>
<dbReference type="InterPro" id="IPR036318">
    <property type="entry name" value="FAD-bd_PCMH-like_sf"/>
</dbReference>
<dbReference type="GO" id="GO:0004458">
    <property type="term" value="F:D-lactate dehydrogenase (cytochrome) activity"/>
    <property type="evidence" value="ECO:0007669"/>
    <property type="project" value="TreeGrafter"/>
</dbReference>
<dbReference type="Proteomes" id="UP000245638">
    <property type="component" value="Unassembled WGS sequence"/>
</dbReference>
<dbReference type="AlphaFoldDB" id="A0A2T9X979"/>